<dbReference type="AlphaFoldDB" id="A0A9W9YQ14"/>
<keyword evidence="3" id="KW-1185">Reference proteome</keyword>
<gene>
    <name evidence="2" type="ORF">OS493_013196</name>
</gene>
<feature type="compositionally biased region" description="Polar residues" evidence="1">
    <location>
        <begin position="98"/>
        <end position="118"/>
    </location>
</feature>
<evidence type="ECO:0000313" key="2">
    <source>
        <dbReference type="EMBL" id="KAJ7362105.1"/>
    </source>
</evidence>
<comment type="caution">
    <text evidence="2">The sequence shown here is derived from an EMBL/GenBank/DDBJ whole genome shotgun (WGS) entry which is preliminary data.</text>
</comment>
<organism evidence="2 3">
    <name type="scientific">Desmophyllum pertusum</name>
    <dbReference type="NCBI Taxonomy" id="174260"/>
    <lineage>
        <taxon>Eukaryota</taxon>
        <taxon>Metazoa</taxon>
        <taxon>Cnidaria</taxon>
        <taxon>Anthozoa</taxon>
        <taxon>Hexacorallia</taxon>
        <taxon>Scleractinia</taxon>
        <taxon>Caryophylliina</taxon>
        <taxon>Caryophylliidae</taxon>
        <taxon>Desmophyllum</taxon>
    </lineage>
</organism>
<accession>A0A9W9YQ14</accession>
<name>A0A9W9YQ14_9CNID</name>
<dbReference type="Proteomes" id="UP001163046">
    <property type="component" value="Unassembled WGS sequence"/>
</dbReference>
<feature type="region of interest" description="Disordered" evidence="1">
    <location>
        <begin position="95"/>
        <end position="203"/>
    </location>
</feature>
<proteinExistence type="predicted"/>
<sequence>MIRGVSSDEEDFPSEDNNLFRAWPSQKQQPTLQAVVHNAKEAISHPAKQNIQVQGSEKKSKPVVILLRDNRGCSHYQSIYQHSGLANTPGCCSRNQERYQSPSQANAQGHSSHNQVQGRTEKRTSSHTATKEYVEQSMPQRNQEMGRPSPRRRKKWPHTQTTQPPPLQQVTRGGTALPPQLNRIEEYPHNPVTCSPIWPTRSL</sequence>
<protein>
    <submittedName>
        <fullName evidence="2">Uncharacterized protein</fullName>
    </submittedName>
</protein>
<evidence type="ECO:0000313" key="3">
    <source>
        <dbReference type="Proteomes" id="UP001163046"/>
    </source>
</evidence>
<dbReference type="EMBL" id="MU827307">
    <property type="protein sequence ID" value="KAJ7362105.1"/>
    <property type="molecule type" value="Genomic_DNA"/>
</dbReference>
<feature type="compositionally biased region" description="Basic and acidic residues" evidence="1">
    <location>
        <begin position="119"/>
        <end position="134"/>
    </location>
</feature>
<evidence type="ECO:0000256" key="1">
    <source>
        <dbReference type="SAM" id="MobiDB-lite"/>
    </source>
</evidence>
<reference evidence="2" key="1">
    <citation type="submission" date="2023-01" db="EMBL/GenBank/DDBJ databases">
        <title>Genome assembly of the deep-sea coral Lophelia pertusa.</title>
        <authorList>
            <person name="Herrera S."/>
            <person name="Cordes E."/>
        </authorList>
    </citation>
    <scope>NUCLEOTIDE SEQUENCE</scope>
    <source>
        <strain evidence="2">USNM1676648</strain>
        <tissue evidence="2">Polyp</tissue>
    </source>
</reference>